<organism evidence="1 2">
    <name type="scientific">Octopus vulgaris</name>
    <name type="common">Common octopus</name>
    <dbReference type="NCBI Taxonomy" id="6645"/>
    <lineage>
        <taxon>Eukaryota</taxon>
        <taxon>Metazoa</taxon>
        <taxon>Spiralia</taxon>
        <taxon>Lophotrochozoa</taxon>
        <taxon>Mollusca</taxon>
        <taxon>Cephalopoda</taxon>
        <taxon>Coleoidea</taxon>
        <taxon>Octopodiformes</taxon>
        <taxon>Octopoda</taxon>
        <taxon>Incirrata</taxon>
        <taxon>Octopodidae</taxon>
        <taxon>Octopus</taxon>
    </lineage>
</organism>
<evidence type="ECO:0000313" key="2">
    <source>
        <dbReference type="Proteomes" id="UP001162480"/>
    </source>
</evidence>
<proteinExistence type="predicted"/>
<reference evidence="1" key="1">
    <citation type="submission" date="2023-08" db="EMBL/GenBank/DDBJ databases">
        <authorList>
            <person name="Alioto T."/>
            <person name="Alioto T."/>
            <person name="Gomez Garrido J."/>
        </authorList>
    </citation>
    <scope>NUCLEOTIDE SEQUENCE</scope>
</reference>
<name>A0AA36AIL9_OCTVU</name>
<accession>A0AA36AIL9</accession>
<protein>
    <submittedName>
        <fullName evidence="1">Uncharacterized protein</fullName>
    </submittedName>
</protein>
<evidence type="ECO:0000313" key="1">
    <source>
        <dbReference type="EMBL" id="CAI9715692.1"/>
    </source>
</evidence>
<gene>
    <name evidence="1" type="ORF">OCTVUL_1B017914</name>
</gene>
<dbReference type="AlphaFoldDB" id="A0AA36AIL9"/>
<sequence length="81" mass="9483">MGRKTGVQQGEPKRDVTRVRWHEFEAKNLNSKGSLEREKICWRQAIDFQLRMQAKTTILLIRNNVAVRDYVIQCICGCLYA</sequence>
<dbReference type="Proteomes" id="UP001162480">
    <property type="component" value="Chromosome 1"/>
</dbReference>
<dbReference type="EMBL" id="OX597814">
    <property type="protein sequence ID" value="CAI9715692.1"/>
    <property type="molecule type" value="Genomic_DNA"/>
</dbReference>
<keyword evidence="2" id="KW-1185">Reference proteome</keyword>